<keyword evidence="2" id="KW-0677">Repeat</keyword>
<dbReference type="PROSITE" id="PS51450">
    <property type="entry name" value="LRR"/>
    <property type="match status" value="1"/>
</dbReference>
<keyword evidence="1" id="KW-0433">Leucine-rich repeat</keyword>
<dbReference type="InterPro" id="IPR050333">
    <property type="entry name" value="SLRP"/>
</dbReference>
<reference evidence="4" key="1">
    <citation type="submission" date="2022-11" db="UniProtKB">
        <authorList>
            <consortium name="WormBaseParasite"/>
        </authorList>
    </citation>
    <scope>IDENTIFICATION</scope>
</reference>
<dbReference type="SUPFAM" id="SSF52058">
    <property type="entry name" value="L domain-like"/>
    <property type="match status" value="1"/>
</dbReference>
<evidence type="ECO:0000256" key="1">
    <source>
        <dbReference type="ARBA" id="ARBA00022614"/>
    </source>
</evidence>
<evidence type="ECO:0000256" key="2">
    <source>
        <dbReference type="ARBA" id="ARBA00022737"/>
    </source>
</evidence>
<name>A0A914YXR2_9BILA</name>
<sequence length="169" mass="18835">MSQLIILDLSGNVIESIRADDLTAYPSLRQFIAVGNGISDIHEDAFKSLSTLQHLDFEDNELKEMIVLPESVLHLNLARNKLANIPASVANLKKLVYANFSHNKIDSNTPFSLQTESLETLDLSSNNLDTVPMKIIQSSYSNILFLHLSNNQIAVLQPSQFQNLTKLSK</sequence>
<protein>
    <submittedName>
        <fullName evidence="4">Uncharacterized protein</fullName>
    </submittedName>
</protein>
<evidence type="ECO:0000313" key="4">
    <source>
        <dbReference type="WBParaSite" id="PSU_v2.g53.t1"/>
    </source>
</evidence>
<keyword evidence="3" id="KW-1185">Reference proteome</keyword>
<proteinExistence type="predicted"/>
<dbReference type="AlphaFoldDB" id="A0A914YXR2"/>
<dbReference type="InterPro" id="IPR003591">
    <property type="entry name" value="Leu-rich_rpt_typical-subtyp"/>
</dbReference>
<evidence type="ECO:0000313" key="3">
    <source>
        <dbReference type="Proteomes" id="UP000887577"/>
    </source>
</evidence>
<organism evidence="3 4">
    <name type="scientific">Panagrolaimus superbus</name>
    <dbReference type="NCBI Taxonomy" id="310955"/>
    <lineage>
        <taxon>Eukaryota</taxon>
        <taxon>Metazoa</taxon>
        <taxon>Ecdysozoa</taxon>
        <taxon>Nematoda</taxon>
        <taxon>Chromadorea</taxon>
        <taxon>Rhabditida</taxon>
        <taxon>Tylenchina</taxon>
        <taxon>Panagrolaimomorpha</taxon>
        <taxon>Panagrolaimoidea</taxon>
        <taxon>Panagrolaimidae</taxon>
        <taxon>Panagrolaimus</taxon>
    </lineage>
</organism>
<dbReference type="PANTHER" id="PTHR45712">
    <property type="entry name" value="AGAP008170-PA"/>
    <property type="match status" value="1"/>
</dbReference>
<dbReference type="InterPro" id="IPR032675">
    <property type="entry name" value="LRR_dom_sf"/>
</dbReference>
<dbReference type="Proteomes" id="UP000887577">
    <property type="component" value="Unplaced"/>
</dbReference>
<dbReference type="InterPro" id="IPR001611">
    <property type="entry name" value="Leu-rich_rpt"/>
</dbReference>
<dbReference type="SMART" id="SM00369">
    <property type="entry name" value="LRR_TYP"/>
    <property type="match status" value="4"/>
</dbReference>
<dbReference type="Gene3D" id="3.80.10.10">
    <property type="entry name" value="Ribonuclease Inhibitor"/>
    <property type="match status" value="2"/>
</dbReference>
<dbReference type="Pfam" id="PF13855">
    <property type="entry name" value="LRR_8"/>
    <property type="match status" value="1"/>
</dbReference>
<dbReference type="WBParaSite" id="PSU_v2.g53.t1">
    <property type="protein sequence ID" value="PSU_v2.g53.t1"/>
    <property type="gene ID" value="PSU_v2.g53"/>
</dbReference>
<accession>A0A914YXR2</accession>
<dbReference type="PANTHER" id="PTHR45712:SF22">
    <property type="entry name" value="INSULIN-LIKE GROWTH FACTOR-BINDING PROTEIN COMPLEX ACID LABILE SUBUNIT"/>
    <property type="match status" value="1"/>
</dbReference>